<gene>
    <name evidence="1" type="ORF">I4Q42_14515</name>
</gene>
<evidence type="ECO:0008006" key="3">
    <source>
        <dbReference type="Google" id="ProtNLM"/>
    </source>
</evidence>
<comment type="caution">
    <text evidence="1">The sequence shown here is derived from an EMBL/GenBank/DDBJ whole genome shotgun (WGS) entry which is preliminary data.</text>
</comment>
<evidence type="ECO:0000313" key="1">
    <source>
        <dbReference type="EMBL" id="MBI1684883.1"/>
    </source>
</evidence>
<sequence>MPATLYTDTLIRKRDPTLAEDKVQALAAVWDEVVQRIIKALFDLEKAVERELHINMKAEMAFELARLMLFYAERVVDKRVGERRLQDIDPQAERAECLGPEGEGIIMETARIGHEHIWSKKMDERWTPKSRKALELEKTPRLPGKLAVKTVTDKHFISRWFIRDFWADGPSATRWKRKDGEWAGDAILFAQWGHRTGLWDDRVEAYFALLENDGKQPIEMLLQTIPLNQPQQLAFVGYLVIHLLRSPRFIGQLRVSMRDMLDEAARDAGIEFDEMARRAYATLFTENQIYNAYSRPIMWSQWAILTAQKPVFVLPDTFCARGSIDGEHRLIVPLTPTKCFVTLAAKEEEKRVVPFSHTADPALASAISQLLVEAAQDDFLAHRDFAPAKADPSVNFAKVLEALGEALGDEPQDAYPSAP</sequence>
<proteinExistence type="predicted"/>
<keyword evidence="2" id="KW-1185">Reference proteome</keyword>
<protein>
    <recommendedName>
        <fullName evidence="3">DUF4238 domain-containing protein</fullName>
    </recommendedName>
</protein>
<dbReference type="RefSeq" id="WP_198576795.1">
    <property type="nucleotide sequence ID" value="NZ_JADWOX010000009.1"/>
</dbReference>
<dbReference type="EMBL" id="JADWOX010000009">
    <property type="protein sequence ID" value="MBI1684883.1"/>
    <property type="molecule type" value="Genomic_DNA"/>
</dbReference>
<accession>A0ABS0T1U7</accession>
<name>A0ABS0T1U7_9CAUL</name>
<evidence type="ECO:0000313" key="2">
    <source>
        <dbReference type="Proteomes" id="UP000639859"/>
    </source>
</evidence>
<reference evidence="1 2" key="1">
    <citation type="submission" date="2020-11" db="EMBL/GenBank/DDBJ databases">
        <title>genome sequence of strain KACC 18849.</title>
        <authorList>
            <person name="Gao J."/>
            <person name="Zhang X."/>
        </authorList>
    </citation>
    <scope>NUCLEOTIDE SEQUENCE [LARGE SCALE GENOMIC DNA]</scope>
    <source>
        <strain evidence="1 2">KACC 18849</strain>
    </source>
</reference>
<organism evidence="1 2">
    <name type="scientific">Caulobacter hibisci</name>
    <dbReference type="NCBI Taxonomy" id="2035993"/>
    <lineage>
        <taxon>Bacteria</taxon>
        <taxon>Pseudomonadati</taxon>
        <taxon>Pseudomonadota</taxon>
        <taxon>Alphaproteobacteria</taxon>
        <taxon>Caulobacterales</taxon>
        <taxon>Caulobacteraceae</taxon>
        <taxon>Caulobacter</taxon>
    </lineage>
</organism>
<dbReference type="Proteomes" id="UP000639859">
    <property type="component" value="Unassembled WGS sequence"/>
</dbReference>